<dbReference type="AlphaFoldDB" id="A0A4R1LE45"/>
<proteinExistence type="predicted"/>
<evidence type="ECO:0000313" key="2">
    <source>
        <dbReference type="Proteomes" id="UP000295210"/>
    </source>
</evidence>
<dbReference type="Proteomes" id="UP000295210">
    <property type="component" value="Unassembled WGS sequence"/>
</dbReference>
<name>A0A4R1LE45_9BACT</name>
<gene>
    <name evidence="1" type="ORF">C7378_1022</name>
</gene>
<dbReference type="InterPro" id="IPR011008">
    <property type="entry name" value="Dimeric_a/b-barrel"/>
</dbReference>
<dbReference type="SUPFAM" id="SSF54909">
    <property type="entry name" value="Dimeric alpha+beta barrel"/>
    <property type="match status" value="1"/>
</dbReference>
<comment type="caution">
    <text evidence="1">The sequence shown here is derived from an EMBL/GenBank/DDBJ whole genome shotgun (WGS) entry which is preliminary data.</text>
</comment>
<dbReference type="EMBL" id="SMGK01000001">
    <property type="protein sequence ID" value="TCK76017.1"/>
    <property type="molecule type" value="Genomic_DNA"/>
</dbReference>
<dbReference type="GO" id="GO:0004497">
    <property type="term" value="F:monooxygenase activity"/>
    <property type="evidence" value="ECO:0007669"/>
    <property type="project" value="UniProtKB-KW"/>
</dbReference>
<keyword evidence="1" id="KW-0560">Oxidoreductase</keyword>
<organism evidence="1 2">
    <name type="scientific">Acidipila rosea</name>
    <dbReference type="NCBI Taxonomy" id="768535"/>
    <lineage>
        <taxon>Bacteria</taxon>
        <taxon>Pseudomonadati</taxon>
        <taxon>Acidobacteriota</taxon>
        <taxon>Terriglobia</taxon>
        <taxon>Terriglobales</taxon>
        <taxon>Acidobacteriaceae</taxon>
        <taxon>Acidipila</taxon>
    </lineage>
</organism>
<accession>A0A4R1LE45</accession>
<keyword evidence="1" id="KW-0503">Monooxygenase</keyword>
<evidence type="ECO:0000313" key="1">
    <source>
        <dbReference type="EMBL" id="TCK76017.1"/>
    </source>
</evidence>
<dbReference type="Gene3D" id="3.30.70.100">
    <property type="match status" value="1"/>
</dbReference>
<reference evidence="1 2" key="1">
    <citation type="submission" date="2019-03" db="EMBL/GenBank/DDBJ databases">
        <title>Genomic Encyclopedia of Type Strains, Phase IV (KMG-IV): sequencing the most valuable type-strain genomes for metagenomic binning, comparative biology and taxonomic classification.</title>
        <authorList>
            <person name="Goeker M."/>
        </authorList>
    </citation>
    <scope>NUCLEOTIDE SEQUENCE [LARGE SCALE GENOMIC DNA]</scope>
    <source>
        <strain evidence="1 2">DSM 103428</strain>
    </source>
</reference>
<dbReference type="OrthoDB" id="9804891at2"/>
<keyword evidence="2" id="KW-1185">Reference proteome</keyword>
<dbReference type="RefSeq" id="WP_131992526.1">
    <property type="nucleotide sequence ID" value="NZ_SMGK01000001.1"/>
</dbReference>
<protein>
    <submittedName>
        <fullName evidence="1">Quinol monooxygenase YgiN</fullName>
    </submittedName>
</protein>
<sequence length="101" mass="11299">MDKYALWAQMEAKPGKEKEVEEFLKSAQPLAVKEEGTTTWYAVKMGNNRYGIFDTFADEKSRDAHIHGEIAKALFARAEDLFVKAPEIDRPEILAAKAPGA</sequence>